<evidence type="ECO:0000259" key="1">
    <source>
        <dbReference type="Pfam" id="PF13439"/>
    </source>
</evidence>
<dbReference type="SUPFAM" id="SSF53756">
    <property type="entry name" value="UDP-Glycosyltransferase/glycogen phosphorylase"/>
    <property type="match status" value="1"/>
</dbReference>
<dbReference type="Gene3D" id="3.40.50.2000">
    <property type="entry name" value="Glycogen Phosphorylase B"/>
    <property type="match status" value="2"/>
</dbReference>
<dbReference type="EMBL" id="CZQE01000226">
    <property type="protein sequence ID" value="CUS45227.1"/>
    <property type="molecule type" value="Genomic_DNA"/>
</dbReference>
<keyword evidence="2" id="KW-0808">Transferase</keyword>
<reference evidence="2" key="1">
    <citation type="submission" date="2015-10" db="EMBL/GenBank/DDBJ databases">
        <authorList>
            <person name="Gilbert D.G."/>
        </authorList>
    </citation>
    <scope>NUCLEOTIDE SEQUENCE</scope>
</reference>
<proteinExistence type="predicted"/>
<protein>
    <submittedName>
        <fullName evidence="2">Glycosyl transferase, group 1</fullName>
    </submittedName>
</protein>
<evidence type="ECO:0000313" key="2">
    <source>
        <dbReference type="EMBL" id="CUS45227.1"/>
    </source>
</evidence>
<dbReference type="Pfam" id="PF13439">
    <property type="entry name" value="Glyco_transf_4"/>
    <property type="match status" value="1"/>
</dbReference>
<gene>
    <name evidence="2" type="ORF">MGWOODY_Smn1585</name>
</gene>
<dbReference type="InterPro" id="IPR050194">
    <property type="entry name" value="Glycosyltransferase_grp1"/>
</dbReference>
<dbReference type="PANTHER" id="PTHR45947:SF3">
    <property type="entry name" value="SULFOQUINOVOSYL TRANSFERASE SQD2"/>
    <property type="match status" value="1"/>
</dbReference>
<sequence length="462" mass="51575">MRIVDVNEFYSPTGGGVRTYIDRKMGIMSELGHELIVIAAGRENLVEERPGGGKIIYVKASRLPFDKNYGLFWDAAPVTSLLDELKPDLVEASSPWRPAWIVGQWQQKRGQEDAAKVFFMHNDNVAAYALRWFEGLAAQDRIERAFAWYSRYMSRFLDNYDAVVTNGPALEKRLKARGVRIDAAMPLGIERGHFSPDLRDETLRTALLAQCDLPPNGHLLLGLGRHHPEKRWRLVIDAVERAGSSLPVGLVLLGTGIESRTIEKRIAGSPHIRMFRPVYDRERLARIVASCDALIHGSEAEPFGLVASEAMAAGLPLIAPETGGCAEIADPHCSELYTARDAQSAALAIHRLFARDPAILRRAARVAAGKVRSDREHTIELMDYYGGLVAARRDGRRSNAVACRTPARRPHRMSFRCNRNGCIRYRVPFDIIPAFLANVEAADISDRARHKAPVFRVLMRGR</sequence>
<dbReference type="InterPro" id="IPR028098">
    <property type="entry name" value="Glyco_trans_4-like_N"/>
</dbReference>
<feature type="domain" description="Glycosyltransferase subfamily 4-like N-terminal" evidence="1">
    <location>
        <begin position="15"/>
        <end position="180"/>
    </location>
</feature>
<organism evidence="2">
    <name type="scientific">hydrothermal vent metagenome</name>
    <dbReference type="NCBI Taxonomy" id="652676"/>
    <lineage>
        <taxon>unclassified sequences</taxon>
        <taxon>metagenomes</taxon>
        <taxon>ecological metagenomes</taxon>
    </lineage>
</organism>
<dbReference type="Pfam" id="PF13692">
    <property type="entry name" value="Glyco_trans_1_4"/>
    <property type="match status" value="1"/>
</dbReference>
<dbReference type="PANTHER" id="PTHR45947">
    <property type="entry name" value="SULFOQUINOVOSYL TRANSFERASE SQD2"/>
    <property type="match status" value="1"/>
</dbReference>
<name>A0A160TM55_9ZZZZ</name>
<dbReference type="AlphaFoldDB" id="A0A160TM55"/>
<dbReference type="GO" id="GO:0016757">
    <property type="term" value="F:glycosyltransferase activity"/>
    <property type="evidence" value="ECO:0007669"/>
    <property type="project" value="TreeGrafter"/>
</dbReference>
<accession>A0A160TM55</accession>